<dbReference type="EMBL" id="JAIWYP010000006">
    <property type="protein sequence ID" value="KAH3809448.1"/>
    <property type="molecule type" value="Genomic_DNA"/>
</dbReference>
<comment type="caution">
    <text evidence="1">The sequence shown here is derived from an EMBL/GenBank/DDBJ whole genome shotgun (WGS) entry which is preliminary data.</text>
</comment>
<evidence type="ECO:0000313" key="1">
    <source>
        <dbReference type="EMBL" id="KAH3809448.1"/>
    </source>
</evidence>
<reference evidence="1" key="1">
    <citation type="journal article" date="2019" name="bioRxiv">
        <title>The Genome of the Zebra Mussel, Dreissena polymorpha: A Resource for Invasive Species Research.</title>
        <authorList>
            <person name="McCartney M.A."/>
            <person name="Auch B."/>
            <person name="Kono T."/>
            <person name="Mallez S."/>
            <person name="Zhang Y."/>
            <person name="Obille A."/>
            <person name="Becker A."/>
            <person name="Abrahante J.E."/>
            <person name="Garbe J."/>
            <person name="Badalamenti J.P."/>
            <person name="Herman A."/>
            <person name="Mangelson H."/>
            <person name="Liachko I."/>
            <person name="Sullivan S."/>
            <person name="Sone E.D."/>
            <person name="Koren S."/>
            <person name="Silverstein K.A.T."/>
            <person name="Beckman K.B."/>
            <person name="Gohl D.M."/>
        </authorList>
    </citation>
    <scope>NUCLEOTIDE SEQUENCE</scope>
    <source>
        <strain evidence="1">Duluth1</strain>
        <tissue evidence="1">Whole animal</tissue>
    </source>
</reference>
<organism evidence="1 2">
    <name type="scientific">Dreissena polymorpha</name>
    <name type="common">Zebra mussel</name>
    <name type="synonym">Mytilus polymorpha</name>
    <dbReference type="NCBI Taxonomy" id="45954"/>
    <lineage>
        <taxon>Eukaryota</taxon>
        <taxon>Metazoa</taxon>
        <taxon>Spiralia</taxon>
        <taxon>Lophotrochozoa</taxon>
        <taxon>Mollusca</taxon>
        <taxon>Bivalvia</taxon>
        <taxon>Autobranchia</taxon>
        <taxon>Heteroconchia</taxon>
        <taxon>Euheterodonta</taxon>
        <taxon>Imparidentia</taxon>
        <taxon>Neoheterodontei</taxon>
        <taxon>Myida</taxon>
        <taxon>Dreissenoidea</taxon>
        <taxon>Dreissenidae</taxon>
        <taxon>Dreissena</taxon>
    </lineage>
</organism>
<gene>
    <name evidence="1" type="ORF">DPMN_137817</name>
</gene>
<dbReference type="AlphaFoldDB" id="A0A9D4JI03"/>
<keyword evidence="2" id="KW-1185">Reference proteome</keyword>
<proteinExistence type="predicted"/>
<sequence length="59" mass="7184">MSCNYLLKKFLGKRIQNKPWVTIEIKDYTLCYQRKQLMHEKNISLDYMGRKQTGRCGRR</sequence>
<dbReference type="Proteomes" id="UP000828390">
    <property type="component" value="Unassembled WGS sequence"/>
</dbReference>
<evidence type="ECO:0000313" key="2">
    <source>
        <dbReference type="Proteomes" id="UP000828390"/>
    </source>
</evidence>
<accession>A0A9D4JI03</accession>
<name>A0A9D4JI03_DREPO</name>
<protein>
    <submittedName>
        <fullName evidence="1">Uncharacterized protein</fullName>
    </submittedName>
</protein>
<reference evidence="1" key="2">
    <citation type="submission" date="2020-11" db="EMBL/GenBank/DDBJ databases">
        <authorList>
            <person name="McCartney M.A."/>
            <person name="Auch B."/>
            <person name="Kono T."/>
            <person name="Mallez S."/>
            <person name="Becker A."/>
            <person name="Gohl D.M."/>
            <person name="Silverstein K.A.T."/>
            <person name="Koren S."/>
            <person name="Bechman K.B."/>
            <person name="Herman A."/>
            <person name="Abrahante J.E."/>
            <person name="Garbe J."/>
        </authorList>
    </citation>
    <scope>NUCLEOTIDE SEQUENCE</scope>
    <source>
        <strain evidence="1">Duluth1</strain>
        <tissue evidence="1">Whole animal</tissue>
    </source>
</reference>